<feature type="region of interest" description="Disordered" evidence="1">
    <location>
        <begin position="68"/>
        <end position="93"/>
    </location>
</feature>
<reference evidence="2" key="1">
    <citation type="submission" date="2022-07" db="EMBL/GenBank/DDBJ databases">
        <title>Genome Sequence of Xylaria arbuscula.</title>
        <authorList>
            <person name="Buettner E."/>
        </authorList>
    </citation>
    <scope>NUCLEOTIDE SEQUENCE</scope>
    <source>
        <strain evidence="2">VT107</strain>
    </source>
</reference>
<dbReference type="AlphaFoldDB" id="A0A9W8N6K8"/>
<proteinExistence type="predicted"/>
<feature type="compositionally biased region" description="Basic and acidic residues" evidence="1">
    <location>
        <begin position="79"/>
        <end position="93"/>
    </location>
</feature>
<name>A0A9W8N6K8_9PEZI</name>
<comment type="caution">
    <text evidence="2">The sequence shown here is derived from an EMBL/GenBank/DDBJ whole genome shotgun (WGS) entry which is preliminary data.</text>
</comment>
<feature type="region of interest" description="Disordered" evidence="1">
    <location>
        <begin position="1"/>
        <end position="31"/>
    </location>
</feature>
<dbReference type="EMBL" id="JANPWZ010002318">
    <property type="protein sequence ID" value="KAJ3560065.1"/>
    <property type="molecule type" value="Genomic_DNA"/>
</dbReference>
<evidence type="ECO:0000313" key="3">
    <source>
        <dbReference type="Proteomes" id="UP001148614"/>
    </source>
</evidence>
<sequence length="93" mass="10054">MRQHSPAETRPPASPVVHQGADDGDPGLDQRRHISQLGATAHLARAVQDRADGAAAHPLPRMRALAWGREASSGSPDGEEQRWIRDATRPGHE</sequence>
<evidence type="ECO:0000313" key="2">
    <source>
        <dbReference type="EMBL" id="KAJ3560065.1"/>
    </source>
</evidence>
<gene>
    <name evidence="2" type="ORF">NPX13_g9436</name>
</gene>
<protein>
    <submittedName>
        <fullName evidence="2">Uncharacterized protein</fullName>
    </submittedName>
</protein>
<evidence type="ECO:0000256" key="1">
    <source>
        <dbReference type="SAM" id="MobiDB-lite"/>
    </source>
</evidence>
<keyword evidence="3" id="KW-1185">Reference proteome</keyword>
<accession>A0A9W8N6K8</accession>
<dbReference type="Proteomes" id="UP001148614">
    <property type="component" value="Unassembled WGS sequence"/>
</dbReference>
<organism evidence="2 3">
    <name type="scientific">Xylaria arbuscula</name>
    <dbReference type="NCBI Taxonomy" id="114810"/>
    <lineage>
        <taxon>Eukaryota</taxon>
        <taxon>Fungi</taxon>
        <taxon>Dikarya</taxon>
        <taxon>Ascomycota</taxon>
        <taxon>Pezizomycotina</taxon>
        <taxon>Sordariomycetes</taxon>
        <taxon>Xylariomycetidae</taxon>
        <taxon>Xylariales</taxon>
        <taxon>Xylariaceae</taxon>
        <taxon>Xylaria</taxon>
    </lineage>
</organism>